<gene>
    <name evidence="1" type="ORF">AGLY_016125</name>
</gene>
<reference evidence="1 2" key="1">
    <citation type="submission" date="2019-08" db="EMBL/GenBank/DDBJ databases">
        <title>The genome of the soybean aphid Biotype 1, its phylome, world population structure and adaptation to the North American continent.</title>
        <authorList>
            <person name="Giordano R."/>
            <person name="Donthu R.K."/>
            <person name="Hernandez A.G."/>
            <person name="Wright C.L."/>
            <person name="Zimin A.V."/>
        </authorList>
    </citation>
    <scope>NUCLEOTIDE SEQUENCE [LARGE SCALE GENOMIC DNA]</scope>
    <source>
        <tissue evidence="1">Whole aphids</tissue>
    </source>
</reference>
<evidence type="ECO:0008006" key="3">
    <source>
        <dbReference type="Google" id="ProtNLM"/>
    </source>
</evidence>
<proteinExistence type="predicted"/>
<dbReference type="OrthoDB" id="6588280at2759"/>
<sequence>MEITKPATRGQDNQLLSVGSQTSPIYCSFIPKWLPSKKVLRTDDNVIRRREINSNLKRKAQENLHEKPAKLLQTQLEPNYLNVLTTQDINAIRQSVYYVRSKSLPKLPKSTEEAQDSLDKINVTILADKTSVTYGKAFSALCDHLNLQVVFVDFEEAIHIALQKMWPSVNIKGCGFHLSQSWWWMIQSVGLALEFRDKDSGIGGAVKYLFGLPYLPPSDVLDCFTDDLMAIKPIDDKIDKVFDYIFENYITPDSRFPPKMWADRSSAFSLTTNGCEAFLSKFNKEFNITHPNIFKVIDILINIQSETQMKARNHLIV</sequence>
<dbReference type="AlphaFoldDB" id="A0A6G0SYX3"/>
<accession>A0A6G0SYX3</accession>
<protein>
    <recommendedName>
        <fullName evidence="3">MULE transposase domain-containing protein</fullName>
    </recommendedName>
</protein>
<organism evidence="1 2">
    <name type="scientific">Aphis glycines</name>
    <name type="common">Soybean aphid</name>
    <dbReference type="NCBI Taxonomy" id="307491"/>
    <lineage>
        <taxon>Eukaryota</taxon>
        <taxon>Metazoa</taxon>
        <taxon>Ecdysozoa</taxon>
        <taxon>Arthropoda</taxon>
        <taxon>Hexapoda</taxon>
        <taxon>Insecta</taxon>
        <taxon>Pterygota</taxon>
        <taxon>Neoptera</taxon>
        <taxon>Paraneoptera</taxon>
        <taxon>Hemiptera</taxon>
        <taxon>Sternorrhyncha</taxon>
        <taxon>Aphidomorpha</taxon>
        <taxon>Aphidoidea</taxon>
        <taxon>Aphididae</taxon>
        <taxon>Aphidini</taxon>
        <taxon>Aphis</taxon>
        <taxon>Aphis</taxon>
    </lineage>
</organism>
<evidence type="ECO:0000313" key="2">
    <source>
        <dbReference type="Proteomes" id="UP000475862"/>
    </source>
</evidence>
<evidence type="ECO:0000313" key="1">
    <source>
        <dbReference type="EMBL" id="KAE9523573.1"/>
    </source>
</evidence>
<dbReference type="EMBL" id="VYZN01000079">
    <property type="protein sequence ID" value="KAE9523573.1"/>
    <property type="molecule type" value="Genomic_DNA"/>
</dbReference>
<dbReference type="Proteomes" id="UP000475862">
    <property type="component" value="Unassembled WGS sequence"/>
</dbReference>
<keyword evidence="2" id="KW-1185">Reference proteome</keyword>
<name>A0A6G0SYX3_APHGL</name>
<comment type="caution">
    <text evidence="1">The sequence shown here is derived from an EMBL/GenBank/DDBJ whole genome shotgun (WGS) entry which is preliminary data.</text>
</comment>